<dbReference type="PANTHER" id="PTHR19446">
    <property type="entry name" value="REVERSE TRANSCRIPTASES"/>
    <property type="match status" value="1"/>
</dbReference>
<dbReference type="GO" id="GO:0003824">
    <property type="term" value="F:catalytic activity"/>
    <property type="evidence" value="ECO:0007669"/>
    <property type="project" value="InterPro"/>
</dbReference>
<dbReference type="InterPro" id="IPR005135">
    <property type="entry name" value="Endo/exonuclease/phosphatase"/>
</dbReference>
<dbReference type="CDD" id="cd01650">
    <property type="entry name" value="RT_nLTR_like"/>
    <property type="match status" value="1"/>
</dbReference>
<dbReference type="AlphaFoldDB" id="A0A131Y5R5"/>
<name>A0A131Y5R5_IXORI</name>
<dbReference type="SUPFAM" id="SSF56672">
    <property type="entry name" value="DNA/RNA polymerases"/>
    <property type="match status" value="1"/>
</dbReference>
<reference evidence="2" key="1">
    <citation type="submission" date="2016-02" db="EMBL/GenBank/DDBJ databases">
        <title>RNAseq analyses of the midgut from blood- or serum-fed Ixodes ricinus ticks.</title>
        <authorList>
            <person name="Perner J."/>
            <person name="Provaznik J."/>
            <person name="Schrenkova J."/>
            <person name="Urbanova V."/>
            <person name="Ribeiro J.M."/>
            <person name="Kopacek P."/>
        </authorList>
    </citation>
    <scope>NUCLEOTIDE SEQUENCE</scope>
    <source>
        <tissue evidence="2">Gut</tissue>
    </source>
</reference>
<dbReference type="GO" id="GO:0071897">
    <property type="term" value="P:DNA biosynthetic process"/>
    <property type="evidence" value="ECO:0007669"/>
    <property type="project" value="UniProtKB-ARBA"/>
</dbReference>
<dbReference type="PROSITE" id="PS50878">
    <property type="entry name" value="RT_POL"/>
    <property type="match status" value="1"/>
</dbReference>
<dbReference type="InterPro" id="IPR000477">
    <property type="entry name" value="RT_dom"/>
</dbReference>
<dbReference type="SUPFAM" id="SSF56219">
    <property type="entry name" value="DNase I-like"/>
    <property type="match status" value="1"/>
</dbReference>
<dbReference type="Gene3D" id="3.60.10.10">
    <property type="entry name" value="Endonuclease/exonuclease/phosphatase"/>
    <property type="match status" value="1"/>
</dbReference>
<sequence>IATFNSVSLISRIRKQWLLNLLLKENVDIICLQETKLSSETHVNDMNFFFERYYHFFHSRAVGHSGGSGILIRKDRGFVIYPEWETDRNGRVCSVELIRYQESVKVISVHAPCDAADRKVFFTNLRQYLDSPVKTIIAGDFNCVLNTQDCSRNLQSDSSRSELGKILRDFDLVDAIDASQGSRPSYTHWQGCCHARLDRVYMSSELIRSVTAYQVSPVAFSDHAMVALRVGNVNKNTRKPFCWSSWKLNESLLDGEALCSQIKNTISEAAQIRDVDAVAWEEIKEKIKLLCYDHSKAKARKTLETKNALLQALQTLIAEENKTPGVFTDDIRACKAQLLGLMESEYRGAMVRSRLRALEKEEDPCKIFKTKERMRAQHNRIDSLQAGDQVLTEQKDIEEELVREFRELFTSKDEEVNRALNEWVNVLPKIPISIQKRMNKPITKSEIAKAIKELPSRKSPGVDGLGSAFYKKFADVLVPILCNVFADILRRDLLPPSMRQALTVLIPKKSTGSSVLTSDRLRPISLLTTDYKLLARILAKRLEMGLKFVVGDHQTYGFKGRSITSNVHTLRILSETAEATGISAAVLQIDLSKAFDRVSHAFLFKLLEACGVGKRIAKYVKLCYKDISTRLLVNGSVTKKISVQGSVRQGCPLSPILFSLYLEPVCRRIISDTRIQGVSLARNATKILAYADDVTVVAASRLEIVLAVQHFADFCEVSGAQMNHAKSTGAWLGNWDVKPQRFINIDWSSTLTNYLGVSLDPYSLSSGKGGVHLNSLRAKVQDWRGRNLSILNRAFVCNSVFFSTVWYAAQLVPCHASEIHKMHRFCATFIWNSSFERMRRTNIFLSQAKGGFGVANLEIKLKVQRFLFFRDQRNSVIVKSFVKLGGRLLAPWLVVTQEGATSAAVLRFYKEIAAAIKFFEARFSRQYLSKVKRKTLYWDTVDTVFPPPLYRSFLGTDVKSTVFKRLRSYPVRKAAIDFFISFHTEVLPVKTWQEKKGFFVPWNSNCVLCPTPETLQHVFLFCPNAELFWAELRCRLQVELYIDWRSAKLLEFGTGPDSKCLEVLALLGLHAIWKSRTDHLLVLEGGKPAWRHFEEGFTIASSLIAEVGNPEMAGWAELEARFKMPKTPRNRRR</sequence>
<evidence type="ECO:0000259" key="1">
    <source>
        <dbReference type="PROSITE" id="PS50878"/>
    </source>
</evidence>
<dbReference type="Pfam" id="PF03372">
    <property type="entry name" value="Exo_endo_phos"/>
    <property type="match status" value="1"/>
</dbReference>
<feature type="non-terminal residue" evidence="2">
    <location>
        <position position="1"/>
    </location>
</feature>
<organism evidence="2">
    <name type="scientific">Ixodes ricinus</name>
    <name type="common">Common tick</name>
    <name type="synonym">Acarus ricinus</name>
    <dbReference type="NCBI Taxonomy" id="34613"/>
    <lineage>
        <taxon>Eukaryota</taxon>
        <taxon>Metazoa</taxon>
        <taxon>Ecdysozoa</taxon>
        <taxon>Arthropoda</taxon>
        <taxon>Chelicerata</taxon>
        <taxon>Arachnida</taxon>
        <taxon>Acari</taxon>
        <taxon>Parasitiformes</taxon>
        <taxon>Ixodida</taxon>
        <taxon>Ixodoidea</taxon>
        <taxon>Ixodidae</taxon>
        <taxon>Ixodinae</taxon>
        <taxon>Ixodes</taxon>
    </lineage>
</organism>
<dbReference type="Pfam" id="PF00078">
    <property type="entry name" value="RVT_1"/>
    <property type="match status" value="1"/>
</dbReference>
<proteinExistence type="evidence at transcript level"/>
<accession>A0A131Y5R5</accession>
<dbReference type="CDD" id="cd09076">
    <property type="entry name" value="L1-EN"/>
    <property type="match status" value="1"/>
</dbReference>
<dbReference type="EMBL" id="GEFM01002400">
    <property type="protein sequence ID" value="JAP73396.1"/>
    <property type="molecule type" value="mRNA"/>
</dbReference>
<dbReference type="InterPro" id="IPR043502">
    <property type="entry name" value="DNA/RNA_pol_sf"/>
</dbReference>
<protein>
    <submittedName>
        <fullName evidence="2">Putative tick transposon</fullName>
    </submittedName>
</protein>
<dbReference type="InterPro" id="IPR036691">
    <property type="entry name" value="Endo/exonu/phosph_ase_sf"/>
</dbReference>
<feature type="domain" description="Reverse transcriptase" evidence="1">
    <location>
        <begin position="487"/>
        <end position="759"/>
    </location>
</feature>
<evidence type="ECO:0000313" key="2">
    <source>
        <dbReference type="EMBL" id="JAP73396.1"/>
    </source>
</evidence>